<evidence type="ECO:0000256" key="1">
    <source>
        <dbReference type="SAM" id="MobiDB-lite"/>
    </source>
</evidence>
<sequence length="535" mass="59552">MHLCSRNLPRPSASSPSGNRSHPMANPGQAPDLEGLHREIHDMAKQMRIMNENNGRLMQLLAAANPHFQQHHPSLISSDLATLIVQEIVLKISVPTDRLFVANFMSCGNRQKNASHLFTVHHKETESLKDFVKRFNQAILEVEDPNDKVIIMAMMEGLRPGPLFDSLSKNVPETLSTLQSKADKYIAAEELAEAKRRRRGKDDHKRKEPDTRRTDYREETRYKRPDLDPKRSGNRRPRTPLADLSLSCHHSTPLSPKFSRKLSTKNSSNGPERSKLTPKRGTGTNIITDLIKRGYLRKYVADRPPPNSPERRYGDNRPTTGNIQMIHGGFGSGGCSTSSRKRHARSALRLADEEVYNLSSSHVGNQAPITFSNDDLRGLHLPHDDALVVSAVIANFNVQRILIDSGSLADILFISAFEKMKIGLDKLHPFHTPLIGFGGNTTHPLGWINLPITLGTEPHQTTVWQDFIVVDCPSPYNAILGRPTLGGIKAITSTYHLKMKFPTLTGIGKVKGDQKVARQCFISAMKVGTSVQSAQ</sequence>
<dbReference type="Gene3D" id="2.40.70.10">
    <property type="entry name" value="Acid Proteases"/>
    <property type="match status" value="1"/>
</dbReference>
<name>A0A7J0FW19_9ERIC</name>
<gene>
    <name evidence="2" type="ORF">Acr_15g0009780</name>
</gene>
<feature type="compositionally biased region" description="Basic and acidic residues" evidence="1">
    <location>
        <begin position="200"/>
        <end position="231"/>
    </location>
</feature>
<dbReference type="EMBL" id="BJWL01000015">
    <property type="protein sequence ID" value="GFZ02370.1"/>
    <property type="molecule type" value="Genomic_DNA"/>
</dbReference>
<keyword evidence="3" id="KW-1185">Reference proteome</keyword>
<dbReference type="PANTHER" id="PTHR33240">
    <property type="entry name" value="OS08G0508500 PROTEIN"/>
    <property type="match status" value="1"/>
</dbReference>
<accession>A0A7J0FW19</accession>
<dbReference type="InterPro" id="IPR021109">
    <property type="entry name" value="Peptidase_aspartic_dom_sf"/>
</dbReference>
<organism evidence="2 3">
    <name type="scientific">Actinidia rufa</name>
    <dbReference type="NCBI Taxonomy" id="165716"/>
    <lineage>
        <taxon>Eukaryota</taxon>
        <taxon>Viridiplantae</taxon>
        <taxon>Streptophyta</taxon>
        <taxon>Embryophyta</taxon>
        <taxon>Tracheophyta</taxon>
        <taxon>Spermatophyta</taxon>
        <taxon>Magnoliopsida</taxon>
        <taxon>eudicotyledons</taxon>
        <taxon>Gunneridae</taxon>
        <taxon>Pentapetalae</taxon>
        <taxon>asterids</taxon>
        <taxon>Ericales</taxon>
        <taxon>Actinidiaceae</taxon>
        <taxon>Actinidia</taxon>
    </lineage>
</organism>
<evidence type="ECO:0000313" key="2">
    <source>
        <dbReference type="EMBL" id="GFZ02370.1"/>
    </source>
</evidence>
<reference evidence="2 3" key="1">
    <citation type="submission" date="2019-07" db="EMBL/GenBank/DDBJ databases">
        <title>De Novo Assembly of kiwifruit Actinidia rufa.</title>
        <authorList>
            <person name="Sugita-Konishi S."/>
            <person name="Sato K."/>
            <person name="Mori E."/>
            <person name="Abe Y."/>
            <person name="Kisaki G."/>
            <person name="Hamano K."/>
            <person name="Suezawa K."/>
            <person name="Otani M."/>
            <person name="Fukuda T."/>
            <person name="Manabe T."/>
            <person name="Gomi K."/>
            <person name="Tabuchi M."/>
            <person name="Akimitsu K."/>
            <person name="Kataoka I."/>
        </authorList>
    </citation>
    <scope>NUCLEOTIDE SEQUENCE [LARGE SCALE GENOMIC DNA]</scope>
    <source>
        <strain evidence="3">cv. Fuchu</strain>
    </source>
</reference>
<dbReference type="CDD" id="cd00303">
    <property type="entry name" value="retropepsin_like"/>
    <property type="match status" value="1"/>
</dbReference>
<feature type="region of interest" description="Disordered" evidence="1">
    <location>
        <begin position="194"/>
        <end position="284"/>
    </location>
</feature>
<proteinExistence type="predicted"/>
<protein>
    <submittedName>
        <fullName evidence="2">Uncharacterized protein</fullName>
    </submittedName>
</protein>
<dbReference type="Proteomes" id="UP000585474">
    <property type="component" value="Unassembled WGS sequence"/>
</dbReference>
<dbReference type="AlphaFoldDB" id="A0A7J0FW19"/>
<evidence type="ECO:0000313" key="3">
    <source>
        <dbReference type="Proteomes" id="UP000585474"/>
    </source>
</evidence>
<feature type="region of interest" description="Disordered" evidence="1">
    <location>
        <begin position="1"/>
        <end position="33"/>
    </location>
</feature>
<dbReference type="PANTHER" id="PTHR33240:SF8">
    <property type="entry name" value="OS03G0439900 PROTEIN"/>
    <property type="match status" value="1"/>
</dbReference>
<comment type="caution">
    <text evidence="2">The sequence shown here is derived from an EMBL/GenBank/DDBJ whole genome shotgun (WGS) entry which is preliminary data.</text>
</comment>
<dbReference type="OrthoDB" id="1066576at2759"/>